<dbReference type="InterPro" id="IPR005586">
    <property type="entry name" value="ABC_trans_aux"/>
</dbReference>
<dbReference type="Gene3D" id="3.40.50.10610">
    <property type="entry name" value="ABC-type transport auxiliary lipoprotein component"/>
    <property type="match status" value="1"/>
</dbReference>
<evidence type="ECO:0000313" key="4">
    <source>
        <dbReference type="Proteomes" id="UP000094472"/>
    </source>
</evidence>
<feature type="signal peptide" evidence="1">
    <location>
        <begin position="1"/>
        <end position="23"/>
    </location>
</feature>
<name>A0A1E3W6Y1_9HYPH</name>
<gene>
    <name evidence="3" type="ORF">AUC69_06450</name>
</gene>
<protein>
    <recommendedName>
        <fullName evidence="2">ABC-type transport auxiliary lipoprotein component domain-containing protein</fullName>
    </recommendedName>
</protein>
<feature type="chain" id="PRO_5009139076" description="ABC-type transport auxiliary lipoprotein component domain-containing protein" evidence="1">
    <location>
        <begin position="24"/>
        <end position="196"/>
    </location>
</feature>
<dbReference type="Pfam" id="PF03886">
    <property type="entry name" value="ABC_trans_aux"/>
    <property type="match status" value="1"/>
</dbReference>
<feature type="domain" description="ABC-type transport auxiliary lipoprotein component" evidence="2">
    <location>
        <begin position="45"/>
        <end position="188"/>
    </location>
</feature>
<dbReference type="AlphaFoldDB" id="A0A1E3W6Y1"/>
<evidence type="ECO:0000259" key="2">
    <source>
        <dbReference type="Pfam" id="PF03886"/>
    </source>
</evidence>
<dbReference type="PROSITE" id="PS51257">
    <property type="entry name" value="PROKAR_LIPOPROTEIN"/>
    <property type="match status" value="1"/>
</dbReference>
<organism evidence="3 4">
    <name type="scientific">Methyloceanibacter superfactus</name>
    <dbReference type="NCBI Taxonomy" id="1774969"/>
    <lineage>
        <taxon>Bacteria</taxon>
        <taxon>Pseudomonadati</taxon>
        <taxon>Pseudomonadota</taxon>
        <taxon>Alphaproteobacteria</taxon>
        <taxon>Hyphomicrobiales</taxon>
        <taxon>Hyphomicrobiaceae</taxon>
        <taxon>Methyloceanibacter</taxon>
    </lineage>
</organism>
<dbReference type="OrthoDB" id="9808689at2"/>
<reference evidence="3 4" key="1">
    <citation type="journal article" date="2016" name="Environ. Microbiol.">
        <title>New Methyloceanibacter diversity from North Sea sediments includes methanotroph containing solely the soluble methane monooxygenase.</title>
        <authorList>
            <person name="Vekeman B."/>
            <person name="Kerckhof F.M."/>
            <person name="Cremers G."/>
            <person name="de Vos P."/>
            <person name="Vandamme P."/>
            <person name="Boon N."/>
            <person name="Op den Camp H.J."/>
            <person name="Heylen K."/>
        </authorList>
    </citation>
    <scope>NUCLEOTIDE SEQUENCE [LARGE SCALE GENOMIC DNA]</scope>
    <source>
        <strain evidence="3 4">R-67175</strain>
    </source>
</reference>
<keyword evidence="1" id="KW-0732">Signal</keyword>
<evidence type="ECO:0000256" key="1">
    <source>
        <dbReference type="SAM" id="SignalP"/>
    </source>
</evidence>
<comment type="caution">
    <text evidence="3">The sequence shown here is derived from an EMBL/GenBank/DDBJ whole genome shotgun (WGS) entry which is preliminary data.</text>
</comment>
<accession>A0A1E3W6Y1</accession>
<sequence>MSRSAPILAAGLICLGLAGCALAGGGGGHAPDTYDLVALDFAGSARRAPWQLVVYEPVAVHALETNRLMVRPRADQVSYYKGVAWSDRLPRLVQARMIESFQNSGAVKAVSATSGQFGLATELRAFQVDVSSGKAAAEVDIFAKLINTSSGRVVATRGFSSRVPATTDNPEDVIAALNQAFTEVLQDITGWVSARR</sequence>
<proteinExistence type="predicted"/>
<dbReference type="STRING" id="1774969.AUC69_06450"/>
<evidence type="ECO:0000313" key="3">
    <source>
        <dbReference type="EMBL" id="ODS01490.1"/>
    </source>
</evidence>
<dbReference type="SUPFAM" id="SSF159594">
    <property type="entry name" value="XCC0632-like"/>
    <property type="match status" value="1"/>
</dbReference>
<dbReference type="Proteomes" id="UP000094472">
    <property type="component" value="Unassembled WGS sequence"/>
</dbReference>
<dbReference type="RefSeq" id="WP_069440762.1">
    <property type="nucleotide sequence ID" value="NZ_LPWF01000006.1"/>
</dbReference>
<dbReference type="EMBL" id="LPWF01000006">
    <property type="protein sequence ID" value="ODS01490.1"/>
    <property type="molecule type" value="Genomic_DNA"/>
</dbReference>
<keyword evidence="4" id="KW-1185">Reference proteome</keyword>